<comment type="caution">
    <text evidence="1">The sequence shown here is derived from an EMBL/GenBank/DDBJ whole genome shotgun (WGS) entry which is preliminary data.</text>
</comment>
<dbReference type="AlphaFoldDB" id="A0A9P6X4X0"/>
<dbReference type="Proteomes" id="UP000716291">
    <property type="component" value="Unassembled WGS sequence"/>
</dbReference>
<evidence type="ECO:0000313" key="1">
    <source>
        <dbReference type="EMBL" id="KAG1305123.1"/>
    </source>
</evidence>
<name>A0A9P6X4X0_RHIOR</name>
<organism evidence="1 2">
    <name type="scientific">Rhizopus oryzae</name>
    <name type="common">Mucormycosis agent</name>
    <name type="synonym">Rhizopus arrhizus var. delemar</name>
    <dbReference type="NCBI Taxonomy" id="64495"/>
    <lineage>
        <taxon>Eukaryota</taxon>
        <taxon>Fungi</taxon>
        <taxon>Fungi incertae sedis</taxon>
        <taxon>Mucoromycota</taxon>
        <taxon>Mucoromycotina</taxon>
        <taxon>Mucoromycetes</taxon>
        <taxon>Mucorales</taxon>
        <taxon>Mucorineae</taxon>
        <taxon>Rhizopodaceae</taxon>
        <taxon>Rhizopus</taxon>
    </lineage>
</organism>
<proteinExistence type="predicted"/>
<accession>A0A9P6X4X0</accession>
<sequence>MYCVLPLVEPSSPSKVLPLISRLSKGALAKEDYETKTLSIKDRLLNLSIINLNNFTLFSLSFSPGDFRAYPTILKPLPFRP</sequence>
<gene>
    <name evidence="1" type="ORF">G6F64_008635</name>
</gene>
<dbReference type="OrthoDB" id="10296407at2759"/>
<evidence type="ECO:0000313" key="2">
    <source>
        <dbReference type="Proteomes" id="UP000716291"/>
    </source>
</evidence>
<keyword evidence="2" id="KW-1185">Reference proteome</keyword>
<reference evidence="1" key="1">
    <citation type="journal article" date="2020" name="Microb. Genom.">
        <title>Genetic diversity of clinical and environmental Mucorales isolates obtained from an investigation of mucormycosis cases among solid organ transplant recipients.</title>
        <authorList>
            <person name="Nguyen M.H."/>
            <person name="Kaul D."/>
            <person name="Muto C."/>
            <person name="Cheng S.J."/>
            <person name="Richter R.A."/>
            <person name="Bruno V.M."/>
            <person name="Liu G."/>
            <person name="Beyhan S."/>
            <person name="Sundermann A.J."/>
            <person name="Mounaud S."/>
            <person name="Pasculle A.W."/>
            <person name="Nierman W.C."/>
            <person name="Driscoll E."/>
            <person name="Cumbie R."/>
            <person name="Clancy C.J."/>
            <person name="Dupont C.L."/>
        </authorList>
    </citation>
    <scope>NUCLEOTIDE SEQUENCE</scope>
    <source>
        <strain evidence="1">GL11</strain>
    </source>
</reference>
<protein>
    <submittedName>
        <fullName evidence="1">Uncharacterized protein</fullName>
    </submittedName>
</protein>
<dbReference type="EMBL" id="JAANQT010001446">
    <property type="protein sequence ID" value="KAG1305123.1"/>
    <property type="molecule type" value="Genomic_DNA"/>
</dbReference>